<dbReference type="Proteomes" id="UP000321491">
    <property type="component" value="Unassembled WGS sequence"/>
</dbReference>
<evidence type="ECO:0000313" key="2">
    <source>
        <dbReference type="Proteomes" id="UP000321491"/>
    </source>
</evidence>
<name>A0A511UUE0_9BACI</name>
<gene>
    <name evidence="1" type="ORF">CQU01_04470</name>
</gene>
<dbReference type="AlphaFoldDB" id="A0A511UUE0"/>
<organism evidence="1 2">
    <name type="scientific">Cerasibacillus quisquiliarum</name>
    <dbReference type="NCBI Taxonomy" id="227865"/>
    <lineage>
        <taxon>Bacteria</taxon>
        <taxon>Bacillati</taxon>
        <taxon>Bacillota</taxon>
        <taxon>Bacilli</taxon>
        <taxon>Bacillales</taxon>
        <taxon>Bacillaceae</taxon>
        <taxon>Cerasibacillus</taxon>
    </lineage>
</organism>
<keyword evidence="2" id="KW-1185">Reference proteome</keyword>
<reference evidence="1 2" key="1">
    <citation type="submission" date="2019-07" db="EMBL/GenBank/DDBJ databases">
        <title>Whole genome shotgun sequence of Cerasibacillus quisquiliarum NBRC 102429.</title>
        <authorList>
            <person name="Hosoyama A."/>
            <person name="Uohara A."/>
            <person name="Ohji S."/>
            <person name="Ichikawa N."/>
        </authorList>
    </citation>
    <scope>NUCLEOTIDE SEQUENCE [LARGE SCALE GENOMIC DNA]</scope>
    <source>
        <strain evidence="1 2">NBRC 102429</strain>
    </source>
</reference>
<protein>
    <submittedName>
        <fullName evidence="1">Uncharacterized protein</fullName>
    </submittedName>
</protein>
<sequence>MSNNKLNNENKKNKELNYIPFCSKHWNCCYHEGCPATFGYIPSTGKEIFIKCGC</sequence>
<dbReference type="EMBL" id="BJXW01000007">
    <property type="protein sequence ID" value="GEN30209.1"/>
    <property type="molecule type" value="Genomic_DNA"/>
</dbReference>
<comment type="caution">
    <text evidence="1">The sequence shown here is derived from an EMBL/GenBank/DDBJ whole genome shotgun (WGS) entry which is preliminary data.</text>
</comment>
<evidence type="ECO:0000313" key="1">
    <source>
        <dbReference type="EMBL" id="GEN30209.1"/>
    </source>
</evidence>
<accession>A0A511UUE0</accession>
<dbReference type="RefSeq" id="WP_170226573.1">
    <property type="nucleotide sequence ID" value="NZ_BJXW01000007.1"/>
</dbReference>
<proteinExistence type="predicted"/>